<comment type="caution">
    <text evidence="10">The sequence shown here is derived from an EMBL/GenBank/DDBJ whole genome shotgun (WGS) entry which is preliminary data.</text>
</comment>
<dbReference type="InterPro" id="IPR011295">
    <property type="entry name" value="UbiH"/>
</dbReference>
<dbReference type="GO" id="GO:0110142">
    <property type="term" value="C:ubiquinone biosynthesis complex"/>
    <property type="evidence" value="ECO:0007669"/>
    <property type="project" value="UniProtKB-ARBA"/>
</dbReference>
<evidence type="ECO:0000259" key="9">
    <source>
        <dbReference type="Pfam" id="PF01494"/>
    </source>
</evidence>
<dbReference type="InterPro" id="IPR018168">
    <property type="entry name" value="Ubi_Hdrlase_CS"/>
</dbReference>
<accession>A0A8I1W814</accession>
<dbReference type="PRINTS" id="PR00420">
    <property type="entry name" value="RNGMNOXGNASE"/>
</dbReference>
<evidence type="ECO:0000313" key="11">
    <source>
        <dbReference type="Proteomes" id="UP000664658"/>
    </source>
</evidence>
<evidence type="ECO:0000256" key="3">
    <source>
        <dbReference type="ARBA" id="ARBA00005349"/>
    </source>
</evidence>
<evidence type="ECO:0000256" key="6">
    <source>
        <dbReference type="ARBA" id="ARBA00023002"/>
    </source>
</evidence>
<dbReference type="PROSITE" id="PS01304">
    <property type="entry name" value="UBIH"/>
    <property type="match status" value="1"/>
</dbReference>
<dbReference type="EC" id="1.14.13.-" evidence="10"/>
<evidence type="ECO:0000313" key="10">
    <source>
        <dbReference type="EMBL" id="MBO1108945.1"/>
    </source>
</evidence>
<dbReference type="InterPro" id="IPR036188">
    <property type="entry name" value="FAD/NAD-bd_sf"/>
</dbReference>
<dbReference type="Proteomes" id="UP000664658">
    <property type="component" value="Unassembled WGS sequence"/>
</dbReference>
<dbReference type="UniPathway" id="UPA00232"/>
<organism evidence="10 11">
    <name type="scientific">Plesiomonas shigelloides</name>
    <name type="common">Aeromonas shigelloides</name>
    <dbReference type="NCBI Taxonomy" id="703"/>
    <lineage>
        <taxon>Bacteria</taxon>
        <taxon>Pseudomonadati</taxon>
        <taxon>Pseudomonadota</taxon>
        <taxon>Gammaproteobacteria</taxon>
        <taxon>Enterobacterales</taxon>
        <taxon>Enterobacteriaceae</taxon>
        <taxon>Plesiomonas</taxon>
    </lineage>
</organism>
<dbReference type="PANTHER" id="PTHR43876:SF8">
    <property type="entry name" value="2-OCTAPRENYL-6-METHOXYPHENOL HYDROXYLASE"/>
    <property type="match status" value="1"/>
</dbReference>
<dbReference type="RefSeq" id="WP_207542294.1">
    <property type="nucleotide sequence ID" value="NZ_JAFNAA010000013.1"/>
</dbReference>
<evidence type="ECO:0000256" key="2">
    <source>
        <dbReference type="ARBA" id="ARBA00004749"/>
    </source>
</evidence>
<dbReference type="GO" id="GO:0071949">
    <property type="term" value="F:FAD binding"/>
    <property type="evidence" value="ECO:0007669"/>
    <property type="project" value="InterPro"/>
</dbReference>
<dbReference type="InterPro" id="IPR051205">
    <property type="entry name" value="UbiH/COQ6_monooxygenase"/>
</dbReference>
<name>A0A8I1W814_PLESH</name>
<dbReference type="GO" id="GO:0006744">
    <property type="term" value="P:ubiquinone biosynthetic process"/>
    <property type="evidence" value="ECO:0007669"/>
    <property type="project" value="UniProtKB-UniPathway"/>
</dbReference>
<dbReference type="EMBL" id="JAFNAA010000013">
    <property type="protein sequence ID" value="MBO1108945.1"/>
    <property type="molecule type" value="Genomic_DNA"/>
</dbReference>
<feature type="domain" description="FAD-binding" evidence="9">
    <location>
        <begin position="4"/>
        <end position="336"/>
    </location>
</feature>
<gene>
    <name evidence="10" type="primary">ubiH</name>
    <name evidence="10" type="synonym">visB</name>
    <name evidence="10" type="ORF">J2R62_12105</name>
</gene>
<proteinExistence type="inferred from homology"/>
<comment type="similarity">
    <text evidence="3">Belongs to the UbiH/COQ6 family.</text>
</comment>
<evidence type="ECO:0000256" key="5">
    <source>
        <dbReference type="ARBA" id="ARBA00022827"/>
    </source>
</evidence>
<reference evidence="10" key="1">
    <citation type="submission" date="2021-03" db="EMBL/GenBank/DDBJ databases">
        <title>Plesiomonas shigelloides zfcc0051, isolated from zebrafish feces.</title>
        <authorList>
            <person name="Vanderhoek Z."/>
            <person name="Gaulke C."/>
        </authorList>
    </citation>
    <scope>NUCLEOTIDE SEQUENCE</scope>
    <source>
        <strain evidence="10">Zfcc0051</strain>
    </source>
</reference>
<dbReference type="FunFam" id="3.50.50.60:FF:000123">
    <property type="entry name" value="2-octaprenyl-6-methoxyphenyl hydroxylase"/>
    <property type="match status" value="1"/>
</dbReference>
<protein>
    <submittedName>
        <fullName evidence="10">2-octaprenyl-6-methoxyphenyl hydroxylase</fullName>
        <ecNumber evidence="10">1.14.13.-</ecNumber>
    </submittedName>
</protein>
<evidence type="ECO:0000256" key="1">
    <source>
        <dbReference type="ARBA" id="ARBA00001974"/>
    </source>
</evidence>
<dbReference type="PANTHER" id="PTHR43876">
    <property type="entry name" value="UBIQUINONE BIOSYNTHESIS MONOOXYGENASE COQ6, MITOCHONDRIAL"/>
    <property type="match status" value="1"/>
</dbReference>
<sequence>MQPSVIIAGGGMAGTLLALALDTLSQGRVRIDVIEAQLPQAMSGSGFDARCIALAHGSCQQLEQLGLWAPLAAHAAPIRRIHVSDRGHAGRVQLDAADYALPALGQVVELRRAGEALLQLLAKRPSIHWHCPASVRDVQRETEQVTVTLDNGQALQAQLLVAADGTHSQVLAQCGIRPTAQPYEQVAVIANVRSAVAHQGQAFERFTAHGPLALLPLATGDGALADNLCSLVWCHPSAQRESVLAWDDATFLQQLQQAFGWRLGRFTAVGERHAYPLALYQHPQHVHHRLALVGNAAQTLHPIAGQGFNLGLRDVMALAQTLSDALPHNAENTAVDIGDYQVLRHYQRRRRDDQQTTIDTTDGLVRLFANRYAPLVAGRNTGLLLMQALTPWRDQLARRMLGESESTKGVPCAGL</sequence>
<dbReference type="InterPro" id="IPR002938">
    <property type="entry name" value="FAD-bd"/>
</dbReference>
<dbReference type="AlphaFoldDB" id="A0A8I1W814"/>
<dbReference type="FunFam" id="3.50.50.60:FF:000021">
    <property type="entry name" value="Ubiquinone biosynthesis monooxygenase COQ6"/>
    <property type="match status" value="1"/>
</dbReference>
<evidence type="ECO:0000256" key="4">
    <source>
        <dbReference type="ARBA" id="ARBA00022630"/>
    </source>
</evidence>
<comment type="pathway">
    <text evidence="2">Cofactor biosynthesis; ubiquinone biosynthesis.</text>
</comment>
<dbReference type="Gene3D" id="3.50.50.60">
    <property type="entry name" value="FAD/NAD(P)-binding domain"/>
    <property type="match status" value="2"/>
</dbReference>
<keyword evidence="6 10" id="KW-0560">Oxidoreductase</keyword>
<keyword evidence="5" id="KW-0274">FAD</keyword>
<comment type="cofactor">
    <cofactor evidence="1">
        <name>FAD</name>
        <dbReference type="ChEBI" id="CHEBI:57692"/>
    </cofactor>
</comment>
<dbReference type="SUPFAM" id="SSF51905">
    <property type="entry name" value="FAD/NAD(P)-binding domain"/>
    <property type="match status" value="1"/>
</dbReference>
<dbReference type="GO" id="GO:0008681">
    <property type="term" value="F:2-octaprenyl-6-methoxyphenol hydroxylase activity"/>
    <property type="evidence" value="ECO:0007669"/>
    <property type="project" value="InterPro"/>
</dbReference>
<evidence type="ECO:0000256" key="8">
    <source>
        <dbReference type="ARBA" id="ARBA00065734"/>
    </source>
</evidence>
<dbReference type="NCBIfam" id="TIGR01988">
    <property type="entry name" value="Ubi-OHases"/>
    <property type="match status" value="1"/>
</dbReference>
<evidence type="ECO:0000256" key="7">
    <source>
        <dbReference type="ARBA" id="ARBA00023033"/>
    </source>
</evidence>
<dbReference type="NCBIfam" id="NF004356">
    <property type="entry name" value="PRK05732.1"/>
    <property type="match status" value="1"/>
</dbReference>
<comment type="subunit">
    <text evidence="8">Component of the Ubi complex metabolon, which regroups five ubiquinone biosynthesis proteins (UbiE, UbiF, UbiG, UbiH and UbiI) and two accessory factors (UbiK and the lipid-binding protein UbiJ).</text>
</comment>
<keyword evidence="4" id="KW-0285">Flavoprotein</keyword>
<dbReference type="InterPro" id="IPR010971">
    <property type="entry name" value="UbiH/COQ6"/>
</dbReference>
<dbReference type="NCBIfam" id="TIGR01984">
    <property type="entry name" value="UbiH"/>
    <property type="match status" value="1"/>
</dbReference>
<keyword evidence="7" id="KW-0503">Monooxygenase</keyword>
<dbReference type="Pfam" id="PF01494">
    <property type="entry name" value="FAD_binding_3"/>
    <property type="match status" value="1"/>
</dbReference>